<reference evidence="10" key="1">
    <citation type="submission" date="2018-12" db="EMBL/GenBank/DDBJ databases">
        <title>Novel natural products biosynthetic potential of the class Ktedonobacteria.</title>
        <authorList>
            <person name="Zheng Y."/>
            <person name="Saitou A."/>
            <person name="Wang C.M."/>
            <person name="Toyoda A."/>
            <person name="Minakuchi Y."/>
            <person name="Sekiguchi Y."/>
            <person name="Ueda K."/>
            <person name="Takano H."/>
            <person name="Sakai Y."/>
            <person name="Yokota A."/>
            <person name="Yabe S."/>
        </authorList>
    </citation>
    <scope>NUCLEOTIDE SEQUENCE</scope>
    <source>
        <strain evidence="10">A3-2</strain>
    </source>
</reference>
<dbReference type="GO" id="GO:0046872">
    <property type="term" value="F:metal ion binding"/>
    <property type="evidence" value="ECO:0007669"/>
    <property type="project" value="UniProtKB-KW"/>
</dbReference>
<keyword evidence="4" id="KW-0547">Nucleotide-binding</keyword>
<dbReference type="GO" id="GO:0015645">
    <property type="term" value="F:fatty acid ligase activity"/>
    <property type="evidence" value="ECO:0007669"/>
    <property type="project" value="TreeGrafter"/>
</dbReference>
<gene>
    <name evidence="10" type="ORF">KTA_19800</name>
</gene>
<evidence type="ECO:0000313" key="10">
    <source>
        <dbReference type="EMBL" id="BBH93781.1"/>
    </source>
</evidence>
<proteinExistence type="inferred from homology"/>
<dbReference type="InterPro" id="IPR000873">
    <property type="entry name" value="AMP-dep_synth/lig_dom"/>
</dbReference>
<dbReference type="EMBL" id="AP019377">
    <property type="protein sequence ID" value="BBH93781.1"/>
    <property type="molecule type" value="Genomic_DNA"/>
</dbReference>
<name>A0A455T3B8_9CHLR</name>
<evidence type="ECO:0000259" key="9">
    <source>
        <dbReference type="Pfam" id="PF13193"/>
    </source>
</evidence>
<sequence>MTVSRTPNMVDYEVERRTFHIDVPEYFNFAIDIIGKWAQNPQKIAVHWLGQHGEERQITFAEFAERSSRAANAFAALGLKKGDRVLVMLPRLPEWWESVLGLMKLGVIFIPCTTLLTSKDLQYRAEVAEAQGLITDREGAEKFDQVREQCPTVKQTILVDSEARPGWTSYHEIVAAASPDFTGPKTRSDDPCLVYFTSGTVGYPKMVLHTQASYPLGHTITGKYWLDLHEDDLLWNLSETGWAKWAWSNFFGPWVMGTAIFVQDARGKFNPLETLELLHRYPITVLCAPPTAYRMLVLEEPLTYLKTHPPRALRHCVGAGEPLNPEVIRQWQEATGMTIRDGYGQTETVLLCGNFPPLAVKPGSMGKPSPGFDVAIIDHEGHELPPGAEGDIAVRIKPERPRWLFQEYWRNPEATAACIRGDWYITGDRAYRDEDGYLWFVGRADDVIISAGYRIGPFEVESALKEHPAVAESAVVGSPDEVRGQIVKAFVVLAPGYSPSPELAKELQEHVRRVTAPYKYPREIEFVETLPKTISGKIRRVELRELERRRKLGQSGQPGA</sequence>
<dbReference type="GO" id="GO:0004321">
    <property type="term" value="F:fatty-acyl-CoA synthase activity"/>
    <property type="evidence" value="ECO:0007669"/>
    <property type="project" value="TreeGrafter"/>
</dbReference>
<dbReference type="InterPro" id="IPR051087">
    <property type="entry name" value="Mitochondrial_ACSM"/>
</dbReference>
<evidence type="ECO:0000256" key="3">
    <source>
        <dbReference type="ARBA" id="ARBA00022723"/>
    </source>
</evidence>
<dbReference type="Pfam" id="PF00501">
    <property type="entry name" value="AMP-binding"/>
    <property type="match status" value="1"/>
</dbReference>
<evidence type="ECO:0000256" key="5">
    <source>
        <dbReference type="ARBA" id="ARBA00022840"/>
    </source>
</evidence>
<protein>
    <submittedName>
        <fullName evidence="10">Acyl-CoA synthetase</fullName>
    </submittedName>
</protein>
<keyword evidence="5" id="KW-0067">ATP-binding</keyword>
<dbReference type="SUPFAM" id="SSF56801">
    <property type="entry name" value="Acetyl-CoA synthetase-like"/>
    <property type="match status" value="1"/>
</dbReference>
<keyword evidence="7" id="KW-0443">Lipid metabolism</keyword>
<accession>A0A455T3B8</accession>
<evidence type="ECO:0000256" key="7">
    <source>
        <dbReference type="ARBA" id="ARBA00023098"/>
    </source>
</evidence>
<dbReference type="InterPro" id="IPR045851">
    <property type="entry name" value="AMP-bd_C_sf"/>
</dbReference>
<dbReference type="Pfam" id="PF13193">
    <property type="entry name" value="AMP-binding_C"/>
    <property type="match status" value="1"/>
</dbReference>
<keyword evidence="2" id="KW-0436">Ligase</keyword>
<evidence type="ECO:0000256" key="1">
    <source>
        <dbReference type="ARBA" id="ARBA00006432"/>
    </source>
</evidence>
<dbReference type="PANTHER" id="PTHR43605:SF10">
    <property type="entry name" value="ACYL-COA SYNTHETASE MEDIUM CHAIN FAMILY MEMBER 3"/>
    <property type="match status" value="1"/>
</dbReference>
<keyword evidence="6" id="KW-0460">Magnesium</keyword>
<dbReference type="FunFam" id="3.30.300.30:FF:000005">
    <property type="entry name" value="Acyl-coenzyme A synthetase ACSM5, mitochondrial"/>
    <property type="match status" value="1"/>
</dbReference>
<comment type="similarity">
    <text evidence="1">Belongs to the ATP-dependent AMP-binding enzyme family.</text>
</comment>
<organism evidence="10">
    <name type="scientific">Thermogemmatispora argillosa</name>
    <dbReference type="NCBI Taxonomy" id="2045280"/>
    <lineage>
        <taxon>Bacteria</taxon>
        <taxon>Bacillati</taxon>
        <taxon>Chloroflexota</taxon>
        <taxon>Ktedonobacteria</taxon>
        <taxon>Thermogemmatisporales</taxon>
        <taxon>Thermogemmatisporaceae</taxon>
        <taxon>Thermogemmatispora</taxon>
    </lineage>
</organism>
<dbReference type="InterPro" id="IPR025110">
    <property type="entry name" value="AMP-bd_C"/>
</dbReference>
<dbReference type="InterPro" id="IPR042099">
    <property type="entry name" value="ANL_N_sf"/>
</dbReference>
<dbReference type="PANTHER" id="PTHR43605">
    <property type="entry name" value="ACYL-COENZYME A SYNTHETASE"/>
    <property type="match status" value="1"/>
</dbReference>
<dbReference type="FunFam" id="3.40.50.12780:FF:000007">
    <property type="entry name" value="Acyl-coenzyme A synthetase ACSM2A, mitochondrial"/>
    <property type="match status" value="1"/>
</dbReference>
<feature type="domain" description="AMP-dependent synthetase/ligase" evidence="8">
    <location>
        <begin position="37"/>
        <end position="396"/>
    </location>
</feature>
<dbReference type="Gene3D" id="3.40.50.12780">
    <property type="entry name" value="N-terminal domain of ligase-like"/>
    <property type="match status" value="1"/>
</dbReference>
<evidence type="ECO:0000256" key="6">
    <source>
        <dbReference type="ARBA" id="ARBA00022842"/>
    </source>
</evidence>
<dbReference type="GO" id="GO:0005524">
    <property type="term" value="F:ATP binding"/>
    <property type="evidence" value="ECO:0007669"/>
    <property type="project" value="UniProtKB-KW"/>
</dbReference>
<dbReference type="AlphaFoldDB" id="A0A455T3B8"/>
<keyword evidence="3" id="KW-0479">Metal-binding</keyword>
<dbReference type="GO" id="GO:0006633">
    <property type="term" value="P:fatty acid biosynthetic process"/>
    <property type="evidence" value="ECO:0007669"/>
    <property type="project" value="TreeGrafter"/>
</dbReference>
<evidence type="ECO:0000259" key="8">
    <source>
        <dbReference type="Pfam" id="PF00501"/>
    </source>
</evidence>
<dbReference type="GO" id="GO:0006637">
    <property type="term" value="P:acyl-CoA metabolic process"/>
    <property type="evidence" value="ECO:0007669"/>
    <property type="project" value="TreeGrafter"/>
</dbReference>
<dbReference type="Gene3D" id="3.30.300.30">
    <property type="match status" value="1"/>
</dbReference>
<dbReference type="GO" id="GO:0016405">
    <property type="term" value="F:CoA-ligase activity"/>
    <property type="evidence" value="ECO:0007669"/>
    <property type="project" value="UniProtKB-ARBA"/>
</dbReference>
<evidence type="ECO:0000256" key="2">
    <source>
        <dbReference type="ARBA" id="ARBA00022598"/>
    </source>
</evidence>
<evidence type="ECO:0000256" key="4">
    <source>
        <dbReference type="ARBA" id="ARBA00022741"/>
    </source>
</evidence>
<feature type="domain" description="AMP-binding enzyme C-terminal" evidence="9">
    <location>
        <begin position="459"/>
        <end position="537"/>
    </location>
</feature>